<dbReference type="OrthoDB" id="265717at2759"/>
<dbReference type="Gene3D" id="1.25.40.10">
    <property type="entry name" value="Tetratricopeptide repeat domain"/>
    <property type="match status" value="1"/>
</dbReference>
<feature type="domain" description="SET" evidence="1">
    <location>
        <begin position="1"/>
        <end position="177"/>
    </location>
</feature>
<keyword evidence="3" id="KW-1185">Reference proteome</keyword>
<dbReference type="SUPFAM" id="SSF82199">
    <property type="entry name" value="SET domain"/>
    <property type="match status" value="1"/>
</dbReference>
<reference evidence="2 3" key="1">
    <citation type="submission" date="2017-03" db="EMBL/GenBank/DDBJ databases">
        <title>Genomes of endolithic fungi from Antarctica.</title>
        <authorList>
            <person name="Coleine C."/>
            <person name="Masonjones S."/>
            <person name="Stajich J.E."/>
        </authorList>
    </citation>
    <scope>NUCLEOTIDE SEQUENCE [LARGE SCALE GENOMIC DNA]</scope>
    <source>
        <strain evidence="2 3">CCFEE 6315</strain>
    </source>
</reference>
<evidence type="ECO:0000259" key="1">
    <source>
        <dbReference type="PROSITE" id="PS50280"/>
    </source>
</evidence>
<dbReference type="EMBL" id="NAJL01000003">
    <property type="protein sequence ID" value="TKA33139.1"/>
    <property type="molecule type" value="Genomic_DNA"/>
</dbReference>
<dbReference type="AlphaFoldDB" id="A0A4V5N5T5"/>
<organism evidence="2 3">
    <name type="scientific">Salinomyces thailandicus</name>
    <dbReference type="NCBI Taxonomy" id="706561"/>
    <lineage>
        <taxon>Eukaryota</taxon>
        <taxon>Fungi</taxon>
        <taxon>Dikarya</taxon>
        <taxon>Ascomycota</taxon>
        <taxon>Pezizomycotina</taxon>
        <taxon>Dothideomycetes</taxon>
        <taxon>Dothideomycetidae</taxon>
        <taxon>Mycosphaerellales</taxon>
        <taxon>Teratosphaeriaceae</taxon>
        <taxon>Salinomyces</taxon>
    </lineage>
</organism>
<dbReference type="SMART" id="SM00317">
    <property type="entry name" value="SET"/>
    <property type="match status" value="1"/>
</dbReference>
<dbReference type="PANTHER" id="PTHR47332">
    <property type="entry name" value="SET DOMAIN-CONTAINING PROTEIN 5"/>
    <property type="match status" value="1"/>
</dbReference>
<evidence type="ECO:0000313" key="3">
    <source>
        <dbReference type="Proteomes" id="UP000308549"/>
    </source>
</evidence>
<dbReference type="InterPro" id="IPR011990">
    <property type="entry name" value="TPR-like_helical_dom_sf"/>
</dbReference>
<dbReference type="PANTHER" id="PTHR47332:SF2">
    <property type="entry name" value="SET-6"/>
    <property type="match status" value="1"/>
</dbReference>
<proteinExistence type="predicted"/>
<evidence type="ECO:0000313" key="2">
    <source>
        <dbReference type="EMBL" id="TKA33139.1"/>
    </source>
</evidence>
<sequence length="319" mass="35352">MYEIKHAVAKGLGMFAKTSIPRGTRILAEKPVFTVKSESDVFKAFRYLGEGEQREFKQLSVNPAGRSNVLGWATAAWHAARSLLAGTENGDPSDTKARNRPPPYAKSIMEFPSVLNIFRNNNFDVGKDKQAVFRDICRINHACVPNAQGNFNTSLGRFTVHALRRIDQDEEITLSYLAEHGASRDSRQNRLSGHYGFPCDCAACDITTDRGRMGEKARQNMQARLHAYAEQAGEREEPDHVAELEVMQDMIQMYETDGLAGRELATMCFAAAELAVKVGSRDVALRLSQKGLQLDEDAVGDDSPILVESRSRVKAMAIV</sequence>
<dbReference type="Gene3D" id="2.170.270.10">
    <property type="entry name" value="SET domain"/>
    <property type="match status" value="1"/>
</dbReference>
<comment type="caution">
    <text evidence="2">The sequence shown here is derived from an EMBL/GenBank/DDBJ whole genome shotgun (WGS) entry which is preliminary data.</text>
</comment>
<dbReference type="Proteomes" id="UP000308549">
    <property type="component" value="Unassembled WGS sequence"/>
</dbReference>
<protein>
    <recommendedName>
        <fullName evidence="1">SET domain-containing protein</fullName>
    </recommendedName>
</protein>
<gene>
    <name evidence="2" type="ORF">B0A50_00692</name>
</gene>
<name>A0A4V5N5T5_9PEZI</name>
<accession>A0A4V5N5T5</accession>
<dbReference type="InterPro" id="IPR046341">
    <property type="entry name" value="SET_dom_sf"/>
</dbReference>
<dbReference type="PROSITE" id="PS50280">
    <property type="entry name" value="SET"/>
    <property type="match status" value="1"/>
</dbReference>
<dbReference type="InterPro" id="IPR001214">
    <property type="entry name" value="SET_dom"/>
</dbReference>
<dbReference type="InterPro" id="IPR053185">
    <property type="entry name" value="SET_domain_protein"/>
</dbReference>
<dbReference type="CDD" id="cd20071">
    <property type="entry name" value="SET_SMYD"/>
    <property type="match status" value="1"/>
</dbReference>
<dbReference type="Pfam" id="PF00856">
    <property type="entry name" value="SET"/>
    <property type="match status" value="1"/>
</dbReference>